<dbReference type="EMBL" id="PNQX01000001">
    <property type="protein sequence ID" value="PMQ20892.1"/>
    <property type="molecule type" value="Genomic_DNA"/>
</dbReference>
<dbReference type="GO" id="GO:0005886">
    <property type="term" value="C:plasma membrane"/>
    <property type="evidence" value="ECO:0007669"/>
    <property type="project" value="TreeGrafter"/>
</dbReference>
<comment type="similarity">
    <text evidence="2 7">Belongs to the MIP/aquaporin (TC 1.A.8) family.</text>
</comment>
<feature type="transmembrane region" description="Helical" evidence="8">
    <location>
        <begin position="93"/>
        <end position="114"/>
    </location>
</feature>
<comment type="caution">
    <text evidence="9">The sequence shown here is derived from an EMBL/GenBank/DDBJ whole genome shotgun (WGS) entry which is preliminary data.</text>
</comment>
<dbReference type="PANTHER" id="PTHR43829:SF9">
    <property type="entry name" value="AQUAPORIN-9"/>
    <property type="match status" value="1"/>
</dbReference>
<protein>
    <submittedName>
        <fullName evidence="9">Aquaporin family protein</fullName>
    </submittedName>
</protein>
<dbReference type="PROSITE" id="PS00221">
    <property type="entry name" value="MIP"/>
    <property type="match status" value="1"/>
</dbReference>
<dbReference type="Pfam" id="PF00230">
    <property type="entry name" value="MIP"/>
    <property type="match status" value="1"/>
</dbReference>
<keyword evidence="6 8" id="KW-0472">Membrane</keyword>
<gene>
    <name evidence="9" type="ORF">CIK84_04720</name>
</gene>
<evidence type="ECO:0000256" key="1">
    <source>
        <dbReference type="ARBA" id="ARBA00004141"/>
    </source>
</evidence>
<keyword evidence="3 7" id="KW-0813">Transport</keyword>
<feature type="transmembrane region" description="Helical" evidence="8">
    <location>
        <begin position="168"/>
        <end position="192"/>
    </location>
</feature>
<evidence type="ECO:0000256" key="5">
    <source>
        <dbReference type="ARBA" id="ARBA00022989"/>
    </source>
</evidence>
<dbReference type="PRINTS" id="PR00783">
    <property type="entry name" value="MINTRINSICP"/>
</dbReference>
<comment type="subcellular location">
    <subcellularLocation>
        <location evidence="1">Membrane</location>
        <topology evidence="1">Multi-pass membrane protein</topology>
    </subcellularLocation>
</comment>
<reference evidence="9 10" key="1">
    <citation type="journal article" date="2017" name="Elife">
        <title>Extensive horizontal gene transfer in cheese-associated bacteria.</title>
        <authorList>
            <person name="Bonham K.S."/>
            <person name="Wolfe B.E."/>
            <person name="Dutton R.J."/>
        </authorList>
    </citation>
    <scope>NUCLEOTIDE SEQUENCE [LARGE SCALE GENOMIC DNA]</scope>
    <source>
        <strain evidence="9 10">JB182</strain>
    </source>
</reference>
<feature type="transmembrane region" description="Helical" evidence="8">
    <location>
        <begin position="36"/>
        <end position="57"/>
    </location>
</feature>
<evidence type="ECO:0000256" key="3">
    <source>
        <dbReference type="ARBA" id="ARBA00022448"/>
    </source>
</evidence>
<dbReference type="Gene3D" id="1.20.1080.10">
    <property type="entry name" value="Glycerol uptake facilitator protein"/>
    <property type="match status" value="1"/>
</dbReference>
<name>A0A2N7S418_9MICC</name>
<dbReference type="Proteomes" id="UP000235739">
    <property type="component" value="Unassembled WGS sequence"/>
</dbReference>
<dbReference type="InterPro" id="IPR022357">
    <property type="entry name" value="MIP_CS"/>
</dbReference>
<accession>A0A2N7S418</accession>
<evidence type="ECO:0000256" key="6">
    <source>
        <dbReference type="ARBA" id="ARBA00023136"/>
    </source>
</evidence>
<evidence type="ECO:0000256" key="7">
    <source>
        <dbReference type="RuleBase" id="RU000477"/>
    </source>
</evidence>
<proteinExistence type="inferred from homology"/>
<keyword evidence="4 7" id="KW-0812">Transmembrane</keyword>
<dbReference type="SUPFAM" id="SSF81338">
    <property type="entry name" value="Aquaporin-like"/>
    <property type="match status" value="1"/>
</dbReference>
<dbReference type="InterPro" id="IPR000425">
    <property type="entry name" value="MIP"/>
</dbReference>
<organism evidence="9 10">
    <name type="scientific">Glutamicibacter arilaitensis</name>
    <dbReference type="NCBI Taxonomy" id="256701"/>
    <lineage>
        <taxon>Bacteria</taxon>
        <taxon>Bacillati</taxon>
        <taxon>Actinomycetota</taxon>
        <taxon>Actinomycetes</taxon>
        <taxon>Micrococcales</taxon>
        <taxon>Micrococcaceae</taxon>
        <taxon>Glutamicibacter</taxon>
    </lineage>
</organism>
<dbReference type="RefSeq" id="WP_102598389.1">
    <property type="nucleotide sequence ID" value="NZ_JBQDTY010000041.1"/>
</dbReference>
<dbReference type="AlphaFoldDB" id="A0A2N7S418"/>
<dbReference type="PANTHER" id="PTHR43829">
    <property type="entry name" value="AQUAPORIN OR AQUAGLYCEROPORIN RELATED"/>
    <property type="match status" value="1"/>
</dbReference>
<feature type="transmembrane region" description="Helical" evidence="8">
    <location>
        <begin position="144"/>
        <end position="162"/>
    </location>
</feature>
<sequence>MSTHVFFAEMLGTFVLLLMGGGVCANVALKGTLGSAAGWLSISFGWGFAVYCGVWVAGISGAHLNPAVTLGLMVNSDVTEYAPGVAITLANTLLYFLAQFIGAFLGAVGVWLAYKKHLDDPQNAGNQLGVFATGPAIRSYGWNMVTEIFGTFILVFVIAGLGKTPHQLGPLAVALLVVAIGLSLGGATGYAINPFRDLAPRLAHQLLPIKGKGGSDWAYSWVPLAGPAIGGLVGGAFAAAIF</sequence>
<keyword evidence="5 8" id="KW-1133">Transmembrane helix</keyword>
<evidence type="ECO:0000256" key="8">
    <source>
        <dbReference type="SAM" id="Phobius"/>
    </source>
</evidence>
<dbReference type="InterPro" id="IPR023271">
    <property type="entry name" value="Aquaporin-like"/>
</dbReference>
<feature type="transmembrane region" description="Helical" evidence="8">
    <location>
        <begin position="6"/>
        <end position="29"/>
    </location>
</feature>
<evidence type="ECO:0000256" key="4">
    <source>
        <dbReference type="ARBA" id="ARBA00022692"/>
    </source>
</evidence>
<dbReference type="InterPro" id="IPR050363">
    <property type="entry name" value="MIP/Aquaporin"/>
</dbReference>
<evidence type="ECO:0000313" key="10">
    <source>
        <dbReference type="Proteomes" id="UP000235739"/>
    </source>
</evidence>
<dbReference type="GO" id="GO:0015254">
    <property type="term" value="F:glycerol channel activity"/>
    <property type="evidence" value="ECO:0007669"/>
    <property type="project" value="TreeGrafter"/>
</dbReference>
<evidence type="ECO:0000256" key="2">
    <source>
        <dbReference type="ARBA" id="ARBA00006175"/>
    </source>
</evidence>
<evidence type="ECO:0000313" key="9">
    <source>
        <dbReference type="EMBL" id="PMQ20892.1"/>
    </source>
</evidence>